<dbReference type="EMBL" id="FMAR01000005">
    <property type="protein sequence ID" value="SCC27782.1"/>
    <property type="molecule type" value="Genomic_DNA"/>
</dbReference>
<feature type="binding site" evidence="2">
    <location>
        <position position="278"/>
    </location>
    <ligand>
        <name>N(2)-succinyl-L-ornithine</name>
        <dbReference type="ChEBI" id="CHEBI:58514"/>
    </ligand>
</feature>
<dbReference type="InterPro" id="IPR006132">
    <property type="entry name" value="Asp/Orn_carbamoyltranf_P-bd"/>
</dbReference>
<evidence type="ECO:0000313" key="6">
    <source>
        <dbReference type="Proteomes" id="UP000242818"/>
    </source>
</evidence>
<dbReference type="PANTHER" id="PTHR45753">
    <property type="entry name" value="ORNITHINE CARBAMOYLTRANSFERASE, MITOCHONDRIAL"/>
    <property type="match status" value="1"/>
</dbReference>
<dbReference type="GO" id="GO:0004585">
    <property type="term" value="F:ornithine carbamoyltransferase activity"/>
    <property type="evidence" value="ECO:0007669"/>
    <property type="project" value="InterPro"/>
</dbReference>
<dbReference type="PANTHER" id="PTHR45753:SF3">
    <property type="entry name" value="ORNITHINE TRANSCARBAMYLASE, MITOCHONDRIAL"/>
    <property type="match status" value="1"/>
</dbReference>
<feature type="binding site" description="in other chain" evidence="2">
    <location>
        <begin position="274"/>
        <end position="275"/>
    </location>
    <ligand>
        <name>carbamoyl phosphate</name>
        <dbReference type="ChEBI" id="CHEBI:58228"/>
        <note>ligand shared between two neighboring subunits</note>
    </ligand>
</feature>
<evidence type="ECO:0000256" key="2">
    <source>
        <dbReference type="HAMAP-Rule" id="MF_02235"/>
    </source>
</evidence>
<feature type="binding site" evidence="2">
    <location>
        <position position="75"/>
    </location>
    <ligand>
        <name>carbamoyl phosphate</name>
        <dbReference type="ChEBI" id="CHEBI:58228"/>
        <note>ligand shared between two neighboring subunits</note>
    </ligand>
</feature>
<comment type="function">
    <text evidence="2">Catalyzes the transfer of the carbamoyl group from carbamoyl phosphate to the delta-amino group of N(2)-succinyl-L-ornithine to produce N(2)-succinyl-L-citrulline. Is essential for arginine biosynthesis.</text>
</comment>
<feature type="binding site" description="in other chain" evidence="2">
    <location>
        <begin position="147"/>
        <end position="150"/>
    </location>
    <ligand>
        <name>carbamoyl phosphate</name>
        <dbReference type="ChEBI" id="CHEBI:58228"/>
        <note>ligand shared between two neighboring subunits</note>
    </ligand>
</feature>
<dbReference type="AlphaFoldDB" id="A0A1C4D911"/>
<keyword evidence="2" id="KW-0028">Amino-acid biosynthesis</keyword>
<dbReference type="STRING" id="1335309.GA0116948_105137"/>
<dbReference type="HAMAP" id="MF_02235">
    <property type="entry name" value="SOTCase"/>
    <property type="match status" value="1"/>
</dbReference>
<sequence>MKQFISVTDVPSVPRLAEIALDYKKNPYKDKGIGENKKLGMIFLNPSLRTRLSTQVAASNLGMEAIVFNIDKEGWALEMKDGVIMSGNTTEHVKEAAAVMGQYFDILSIRTFPGLKNKDEDYTEKYIHQFIKYAGKPVVSLESATLHPLQSLTDLITIKERWNQPRKPKVVMTWAPHVKALPQAVPNSFAEWMNAWGEVDFTITHPEGYELDPKFSGQAHIEYNQDKALEGADFVYVKNWSSYVDYGKILNTDPHWQFTNEKLRHTNDARVMHCLPVRRNVVIADEVLDGPNAIVIPEAGNRVWAAQAVLSEILKHGK</sequence>
<reference evidence="5 6" key="1">
    <citation type="submission" date="2016-08" db="EMBL/GenBank/DDBJ databases">
        <authorList>
            <person name="Seilhamer J.J."/>
        </authorList>
    </citation>
    <scope>NUCLEOTIDE SEQUENCE [LARGE SCALE GENOMIC DNA]</scope>
    <source>
        <strain evidence="5 6">A37T2</strain>
    </source>
</reference>
<feature type="binding site" evidence="2">
    <location>
        <position position="177"/>
    </location>
    <ligand>
        <name>N(2)-succinyl-L-ornithine</name>
        <dbReference type="ChEBI" id="CHEBI:58514"/>
    </ligand>
</feature>
<keyword evidence="1 2" id="KW-0808">Transferase</keyword>
<dbReference type="Pfam" id="PF02729">
    <property type="entry name" value="OTCace_N"/>
    <property type="match status" value="1"/>
</dbReference>
<dbReference type="Pfam" id="PF00185">
    <property type="entry name" value="OTCace"/>
    <property type="match status" value="1"/>
</dbReference>
<evidence type="ECO:0000259" key="4">
    <source>
        <dbReference type="Pfam" id="PF02729"/>
    </source>
</evidence>
<dbReference type="InterPro" id="IPR006131">
    <property type="entry name" value="Asp_carbamoyltransf_Asp/Orn-bd"/>
</dbReference>
<comment type="similarity">
    <text evidence="2">Belongs to the aspartate/ornithine carbamoyltransferase superfamily. SOTCase family.</text>
</comment>
<evidence type="ECO:0000256" key="1">
    <source>
        <dbReference type="ARBA" id="ARBA00022679"/>
    </source>
</evidence>
<dbReference type="OrthoDB" id="9802587at2"/>
<evidence type="ECO:0000313" key="5">
    <source>
        <dbReference type="EMBL" id="SCC27782.1"/>
    </source>
</evidence>
<dbReference type="EC" id="2.1.3.11" evidence="2"/>
<evidence type="ECO:0000259" key="3">
    <source>
        <dbReference type="Pfam" id="PF00185"/>
    </source>
</evidence>
<dbReference type="GO" id="GO:0019240">
    <property type="term" value="P:citrulline biosynthetic process"/>
    <property type="evidence" value="ECO:0007669"/>
    <property type="project" value="TreeGrafter"/>
</dbReference>
<proteinExistence type="inferred from homology"/>
<comment type="pathway">
    <text evidence="2">Amino-acid biosynthesis; L-arginine biosynthesis.</text>
</comment>
<dbReference type="InterPro" id="IPR036901">
    <property type="entry name" value="Asp/Orn_carbamoylTrfase_sf"/>
</dbReference>
<comment type="catalytic activity">
    <reaction evidence="2">
        <text>N(2)-succinyl-L-ornithine + carbamoyl phosphate = N(2)-succinyl-L-citrulline + phosphate + H(+)</text>
        <dbReference type="Rhea" id="RHEA:25884"/>
        <dbReference type="ChEBI" id="CHEBI:15378"/>
        <dbReference type="ChEBI" id="CHEBI:43474"/>
        <dbReference type="ChEBI" id="CHEBI:58228"/>
        <dbReference type="ChEBI" id="CHEBI:58514"/>
        <dbReference type="ChEBI" id="CHEBI:58862"/>
        <dbReference type="EC" id="2.1.3.11"/>
    </reaction>
</comment>
<feature type="binding site" description="in other chain" evidence="2">
    <location>
        <begin position="47"/>
        <end position="50"/>
    </location>
    <ligand>
        <name>carbamoyl phosphate</name>
        <dbReference type="ChEBI" id="CHEBI:58228"/>
        <note>ligand shared between two neighboring subunits</note>
    </ligand>
</feature>
<dbReference type="GO" id="GO:0042450">
    <property type="term" value="P:L-arginine biosynthetic process via ornithine"/>
    <property type="evidence" value="ECO:0007669"/>
    <property type="project" value="TreeGrafter"/>
</dbReference>
<feature type="binding site" description="in other chain" evidence="2">
    <location>
        <position position="110"/>
    </location>
    <ligand>
        <name>carbamoyl phosphate</name>
        <dbReference type="ChEBI" id="CHEBI:58228"/>
        <note>ligand shared between two neighboring subunits</note>
    </ligand>
</feature>
<accession>A0A1C4D911</accession>
<name>A0A1C4D911_9BACT</name>
<dbReference type="GO" id="GO:0016597">
    <property type="term" value="F:amino acid binding"/>
    <property type="evidence" value="ECO:0007669"/>
    <property type="project" value="InterPro"/>
</dbReference>
<organism evidence="5 6">
    <name type="scientific">Chitinophaga costaii</name>
    <dbReference type="NCBI Taxonomy" id="1335309"/>
    <lineage>
        <taxon>Bacteria</taxon>
        <taxon>Pseudomonadati</taxon>
        <taxon>Bacteroidota</taxon>
        <taxon>Chitinophagia</taxon>
        <taxon>Chitinophagales</taxon>
        <taxon>Chitinophagaceae</taxon>
        <taxon>Chitinophaga</taxon>
    </lineage>
</organism>
<dbReference type="SUPFAM" id="SSF53671">
    <property type="entry name" value="Aspartate/ornithine carbamoyltransferase"/>
    <property type="match status" value="1"/>
</dbReference>
<dbReference type="RefSeq" id="WP_089711407.1">
    <property type="nucleotide sequence ID" value="NZ_FMAR01000005.1"/>
</dbReference>
<dbReference type="UniPathway" id="UPA00068"/>
<feature type="binding site" description="in other chain" evidence="2">
    <location>
        <position position="302"/>
    </location>
    <ligand>
        <name>carbamoyl phosphate</name>
        <dbReference type="ChEBI" id="CHEBI:58228"/>
        <note>ligand shared between two neighboring subunits</note>
    </ligand>
</feature>
<feature type="binding site" evidence="2">
    <location>
        <position position="238"/>
    </location>
    <ligand>
        <name>N(2)-succinyl-L-ornithine</name>
        <dbReference type="ChEBI" id="CHEBI:58514"/>
    </ligand>
</feature>
<comment type="subunit">
    <text evidence="2">Homotrimer.</text>
</comment>
<feature type="domain" description="Aspartate/ornithine carbamoyltransferase carbamoyl-P binding" evidence="4">
    <location>
        <begin position="2"/>
        <end position="160"/>
    </location>
</feature>
<dbReference type="InterPro" id="IPR006130">
    <property type="entry name" value="Asp/Orn_carbamoylTrfase"/>
</dbReference>
<feature type="domain" description="Aspartate/ornithine carbamoyltransferase Asp/Orn-binding" evidence="3">
    <location>
        <begin position="198"/>
        <end position="311"/>
    </location>
</feature>
<dbReference type="InterPro" id="IPR043696">
    <property type="entry name" value="ArgF'-like"/>
</dbReference>
<protein>
    <recommendedName>
        <fullName evidence="2">N-succinylornithine carbamoyltransferase</fullName>
        <ecNumber evidence="2">2.1.3.11</ecNumber>
    </recommendedName>
    <alternativeName>
        <fullName evidence="2">N-succinyl-L-ornithine transcarbamylase</fullName>
        <shortName evidence="2">SOTCase</shortName>
    </alternativeName>
</protein>
<keyword evidence="6" id="KW-1185">Reference proteome</keyword>
<dbReference type="PRINTS" id="PR00101">
    <property type="entry name" value="ATCASE"/>
</dbReference>
<keyword evidence="2" id="KW-0055">Arginine biosynthesis</keyword>
<dbReference type="PRINTS" id="PR00100">
    <property type="entry name" value="AOTCASE"/>
</dbReference>
<gene>
    <name evidence="2" type="primary">argF'</name>
    <name evidence="5" type="ORF">GA0116948_105137</name>
</gene>
<dbReference type="Gene3D" id="3.40.50.1370">
    <property type="entry name" value="Aspartate/ornithine carbamoyltransferase"/>
    <property type="match status" value="2"/>
</dbReference>
<dbReference type="Proteomes" id="UP000242818">
    <property type="component" value="Unassembled WGS sequence"/>
</dbReference>
<feature type="binding site" evidence="2">
    <location>
        <position position="142"/>
    </location>
    <ligand>
        <name>N(2)-succinyl-L-ornithine</name>
        <dbReference type="ChEBI" id="CHEBI:58514"/>
    </ligand>
</feature>